<sequence length="269" mass="29228">MVQAARKQRSDKGRVRVNARDFRCLTWLLEMGSAYEDDLAIVLDPAMQTSRDAARAVVRRWMQADLVHADGLFANRGRIVRLTENGARLVGEVDHRADEPVTAAVHAAEAARTRLLLEHQTPVAGVAVVGWVSPRRWRAENEAVVAAGALVPDGVARLADGSSAAVQVERVFREMPSVVTAAVDLLRRFPRAIYAVPSMIDGLPGLVEAALNQAVGQIRADGSVPGTPTFVQIPDRLVPNRTSVTTEETGNLRTTRPGTASRQGRPWPR</sequence>
<reference evidence="3" key="1">
    <citation type="submission" date="2015-11" db="EMBL/GenBank/DDBJ databases">
        <authorList>
            <person name="Varghese N."/>
        </authorList>
    </citation>
    <scope>NUCLEOTIDE SEQUENCE [LARGE SCALE GENOMIC DNA]</scope>
    <source>
        <strain evidence="3">DSM 45899</strain>
    </source>
</reference>
<accession>A0A0S4QJS8</accession>
<gene>
    <name evidence="2" type="ORF">Ga0074812_105186</name>
</gene>
<keyword evidence="3" id="KW-1185">Reference proteome</keyword>
<feature type="compositionally biased region" description="Polar residues" evidence="1">
    <location>
        <begin position="240"/>
        <end position="262"/>
    </location>
</feature>
<proteinExistence type="predicted"/>
<name>A0A0S4QJS8_9ACTN</name>
<feature type="region of interest" description="Disordered" evidence="1">
    <location>
        <begin position="240"/>
        <end position="269"/>
    </location>
</feature>
<dbReference type="Proteomes" id="UP000198802">
    <property type="component" value="Unassembled WGS sequence"/>
</dbReference>
<dbReference type="AlphaFoldDB" id="A0A0S4QJS8"/>
<evidence type="ECO:0000313" key="3">
    <source>
        <dbReference type="Proteomes" id="UP000198802"/>
    </source>
</evidence>
<protein>
    <submittedName>
        <fullName evidence="2">Uncharacterized protein</fullName>
    </submittedName>
</protein>
<dbReference type="EMBL" id="FAOZ01000005">
    <property type="protein sequence ID" value="CUU55534.1"/>
    <property type="molecule type" value="Genomic_DNA"/>
</dbReference>
<evidence type="ECO:0000256" key="1">
    <source>
        <dbReference type="SAM" id="MobiDB-lite"/>
    </source>
</evidence>
<organism evidence="2 3">
    <name type="scientific">Parafrankia irregularis</name>
    <dbReference type="NCBI Taxonomy" id="795642"/>
    <lineage>
        <taxon>Bacteria</taxon>
        <taxon>Bacillati</taxon>
        <taxon>Actinomycetota</taxon>
        <taxon>Actinomycetes</taxon>
        <taxon>Frankiales</taxon>
        <taxon>Frankiaceae</taxon>
        <taxon>Parafrankia</taxon>
    </lineage>
</organism>
<evidence type="ECO:0000313" key="2">
    <source>
        <dbReference type="EMBL" id="CUU55534.1"/>
    </source>
</evidence>